<evidence type="ECO:0000313" key="6">
    <source>
        <dbReference type="Proteomes" id="UP000502699"/>
    </source>
</evidence>
<dbReference type="KEGG" id="cjap:GWK36_09385"/>
<dbReference type="SUPFAM" id="SSF111384">
    <property type="entry name" value="OmpH-like"/>
    <property type="match status" value="1"/>
</dbReference>
<evidence type="ECO:0000313" key="5">
    <source>
        <dbReference type="EMBL" id="QIK38159.1"/>
    </source>
</evidence>
<feature type="signal peptide" evidence="4">
    <location>
        <begin position="1"/>
        <end position="23"/>
    </location>
</feature>
<proteinExistence type="inferred from homology"/>
<sequence length="172" mass="19607">MSRVFPSLALTLVILGCSIQVLAADAIGIVDMQKVLEESKLGQRLQKQLRDEFEPRTKDFAAEEREIAQMQQALNKDRPLMSKEQIAKREQEIKDRIEAYQKKIMPIQQELMKAQQEKGREILEPARDVLKTVAKNKKLGMVLERSTAGLLYVDDTVDITAEVIKQLDAKTK</sequence>
<dbReference type="GO" id="GO:0005829">
    <property type="term" value="C:cytosol"/>
    <property type="evidence" value="ECO:0007669"/>
    <property type="project" value="TreeGrafter"/>
</dbReference>
<evidence type="ECO:0000256" key="1">
    <source>
        <dbReference type="ARBA" id="ARBA00009091"/>
    </source>
</evidence>
<comment type="similarity">
    <text evidence="1">Belongs to the Skp family.</text>
</comment>
<dbReference type="PANTHER" id="PTHR35089:SF1">
    <property type="entry name" value="CHAPERONE PROTEIN SKP"/>
    <property type="match status" value="1"/>
</dbReference>
<dbReference type="RefSeq" id="WP_166270923.1">
    <property type="nucleotide sequence ID" value="NZ_CP048029.1"/>
</dbReference>
<keyword evidence="2 4" id="KW-0732">Signal</keyword>
<dbReference type="AlphaFoldDB" id="A0A6G7VDN7"/>
<evidence type="ECO:0000256" key="3">
    <source>
        <dbReference type="SAM" id="Coils"/>
    </source>
</evidence>
<dbReference type="SMART" id="SM00935">
    <property type="entry name" value="OmpH"/>
    <property type="match status" value="1"/>
</dbReference>
<dbReference type="EMBL" id="CP048029">
    <property type="protein sequence ID" value="QIK38159.1"/>
    <property type="molecule type" value="Genomic_DNA"/>
</dbReference>
<dbReference type="PANTHER" id="PTHR35089">
    <property type="entry name" value="CHAPERONE PROTEIN SKP"/>
    <property type="match status" value="1"/>
</dbReference>
<dbReference type="Gene3D" id="3.30.910.20">
    <property type="entry name" value="Skp domain"/>
    <property type="match status" value="1"/>
</dbReference>
<dbReference type="Pfam" id="PF03938">
    <property type="entry name" value="OmpH"/>
    <property type="match status" value="1"/>
</dbReference>
<keyword evidence="6" id="KW-1185">Reference proteome</keyword>
<dbReference type="GO" id="GO:0050821">
    <property type="term" value="P:protein stabilization"/>
    <property type="evidence" value="ECO:0007669"/>
    <property type="project" value="TreeGrafter"/>
</dbReference>
<name>A0A6G7VDN7_9GAMM</name>
<dbReference type="GO" id="GO:0051082">
    <property type="term" value="F:unfolded protein binding"/>
    <property type="evidence" value="ECO:0007669"/>
    <property type="project" value="InterPro"/>
</dbReference>
<protein>
    <submittedName>
        <fullName evidence="5">OmpH family outer membrane protein</fullName>
    </submittedName>
</protein>
<gene>
    <name evidence="5" type="ORF">GWK36_09385</name>
</gene>
<evidence type="ECO:0000256" key="4">
    <source>
        <dbReference type="SAM" id="SignalP"/>
    </source>
</evidence>
<feature type="chain" id="PRO_5026074546" evidence="4">
    <location>
        <begin position="24"/>
        <end position="172"/>
    </location>
</feature>
<dbReference type="PROSITE" id="PS51257">
    <property type="entry name" value="PROKAR_LIPOPROTEIN"/>
    <property type="match status" value="1"/>
</dbReference>
<keyword evidence="3" id="KW-0175">Coiled coil</keyword>
<dbReference type="InterPro" id="IPR005632">
    <property type="entry name" value="Chaperone_Skp"/>
</dbReference>
<reference evidence="6" key="1">
    <citation type="submission" date="2020-01" db="EMBL/GenBank/DDBJ databases">
        <title>Caldichromatium gen. nov., sp. nov., a thermophilic purple sulfur bacterium member of the family Chromatiaceae isolated from Nakabusa hot spring, Japan.</title>
        <authorList>
            <person name="Saini M.K."/>
            <person name="Hanada S."/>
            <person name="Tank M."/>
        </authorList>
    </citation>
    <scope>NUCLEOTIDE SEQUENCE [LARGE SCALE GENOMIC DNA]</scope>
    <source>
        <strain evidence="6">No.7</strain>
    </source>
</reference>
<evidence type="ECO:0000256" key="2">
    <source>
        <dbReference type="ARBA" id="ARBA00022729"/>
    </source>
</evidence>
<dbReference type="InterPro" id="IPR024930">
    <property type="entry name" value="Skp_dom_sf"/>
</dbReference>
<dbReference type="Proteomes" id="UP000502699">
    <property type="component" value="Chromosome"/>
</dbReference>
<accession>A0A6G7VDN7</accession>
<feature type="coiled-coil region" evidence="3">
    <location>
        <begin position="83"/>
        <end position="117"/>
    </location>
</feature>
<organism evidence="5 6">
    <name type="scientific">Caldichromatium japonicum</name>
    <dbReference type="NCBI Taxonomy" id="2699430"/>
    <lineage>
        <taxon>Bacteria</taxon>
        <taxon>Pseudomonadati</taxon>
        <taxon>Pseudomonadota</taxon>
        <taxon>Gammaproteobacteria</taxon>
        <taxon>Chromatiales</taxon>
        <taxon>Chromatiaceae</taxon>
        <taxon>Caldichromatium</taxon>
    </lineage>
</organism>